<dbReference type="InterPro" id="IPR011989">
    <property type="entry name" value="ARM-like"/>
</dbReference>
<feature type="compositionally biased region" description="Basic and acidic residues" evidence="6">
    <location>
        <begin position="1441"/>
        <end position="1454"/>
    </location>
</feature>
<dbReference type="GO" id="GO:0005634">
    <property type="term" value="C:nucleus"/>
    <property type="evidence" value="ECO:0007669"/>
    <property type="project" value="UniProtKB-SubCell"/>
</dbReference>
<name>A0A077ZBJ0_TRITR</name>
<organism evidence="7 8">
    <name type="scientific">Trichuris trichiura</name>
    <name type="common">Whipworm</name>
    <name type="synonym">Trichocephalus trichiurus</name>
    <dbReference type="NCBI Taxonomy" id="36087"/>
    <lineage>
        <taxon>Eukaryota</taxon>
        <taxon>Metazoa</taxon>
        <taxon>Ecdysozoa</taxon>
        <taxon>Nematoda</taxon>
        <taxon>Enoplea</taxon>
        <taxon>Dorylaimia</taxon>
        <taxon>Trichinellida</taxon>
        <taxon>Trichuridae</taxon>
        <taxon>Trichuris</taxon>
    </lineage>
</organism>
<keyword evidence="5" id="KW-0131">Cell cycle</keyword>
<evidence type="ECO:0008006" key="9">
    <source>
        <dbReference type="Google" id="ProtNLM"/>
    </source>
</evidence>
<feature type="region of interest" description="Disordered" evidence="6">
    <location>
        <begin position="1488"/>
        <end position="1541"/>
    </location>
</feature>
<keyword evidence="3" id="KW-0498">Mitosis</keyword>
<feature type="compositionally biased region" description="Polar residues" evidence="6">
    <location>
        <begin position="1244"/>
        <end position="1254"/>
    </location>
</feature>
<feature type="compositionally biased region" description="Polar residues" evidence="6">
    <location>
        <begin position="1149"/>
        <end position="1163"/>
    </location>
</feature>
<reference evidence="7" key="2">
    <citation type="submission" date="2014-03" db="EMBL/GenBank/DDBJ databases">
        <title>The whipworm genome and dual-species transcriptomics of an intimate host-pathogen interaction.</title>
        <authorList>
            <person name="Foth B.J."/>
            <person name="Tsai I.J."/>
            <person name="Reid A.J."/>
            <person name="Bancroft A.J."/>
            <person name="Nichol S."/>
            <person name="Tracey A."/>
            <person name="Holroyd N."/>
            <person name="Cotton J.A."/>
            <person name="Stanley E.J."/>
            <person name="Zarowiecki M."/>
            <person name="Liu J.Z."/>
            <person name="Huckvale T."/>
            <person name="Cooper P.J."/>
            <person name="Grencis R.K."/>
            <person name="Berriman M."/>
        </authorList>
    </citation>
    <scope>NUCLEOTIDE SEQUENCE [LARGE SCALE GENOMIC DNA]</scope>
</reference>
<feature type="compositionally biased region" description="Low complexity" evidence="6">
    <location>
        <begin position="1317"/>
        <end position="1328"/>
    </location>
</feature>
<dbReference type="InterPro" id="IPR039776">
    <property type="entry name" value="Pds5"/>
</dbReference>
<dbReference type="CDD" id="cd19953">
    <property type="entry name" value="PDS5"/>
    <property type="match status" value="1"/>
</dbReference>
<dbReference type="GO" id="GO:0000785">
    <property type="term" value="C:chromatin"/>
    <property type="evidence" value="ECO:0007669"/>
    <property type="project" value="TreeGrafter"/>
</dbReference>
<dbReference type="PANTHER" id="PTHR12663:SF0">
    <property type="entry name" value="PRECOCIOUS DISSOCIATION OF SISTERS 5, ISOFORM A"/>
    <property type="match status" value="1"/>
</dbReference>
<accession>A0A077ZBJ0</accession>
<feature type="compositionally biased region" description="Basic residues" evidence="6">
    <location>
        <begin position="1298"/>
        <end position="1307"/>
    </location>
</feature>
<feature type="compositionally biased region" description="Basic and acidic residues" evidence="6">
    <location>
        <begin position="1258"/>
        <end position="1271"/>
    </location>
</feature>
<dbReference type="OrthoDB" id="200660at2759"/>
<dbReference type="GO" id="GO:0006281">
    <property type="term" value="P:DNA repair"/>
    <property type="evidence" value="ECO:0007669"/>
    <property type="project" value="TreeGrafter"/>
</dbReference>
<proteinExistence type="predicted"/>
<evidence type="ECO:0000256" key="4">
    <source>
        <dbReference type="ARBA" id="ARBA00023242"/>
    </source>
</evidence>
<evidence type="ECO:0000256" key="6">
    <source>
        <dbReference type="SAM" id="MobiDB-lite"/>
    </source>
</evidence>
<feature type="compositionally biased region" description="Polar residues" evidence="6">
    <location>
        <begin position="1370"/>
        <end position="1396"/>
    </location>
</feature>
<feature type="compositionally biased region" description="Polar residues" evidence="6">
    <location>
        <begin position="1329"/>
        <end position="1341"/>
    </location>
</feature>
<feature type="compositionally biased region" description="Basic residues" evidence="6">
    <location>
        <begin position="1166"/>
        <end position="1175"/>
    </location>
</feature>
<keyword evidence="2" id="KW-0132">Cell division</keyword>
<keyword evidence="4" id="KW-0539">Nucleus</keyword>
<sequence length="1551" mass="174208">MTCCLPDLVLSGGVKRLIDQLKNAKEILSSVNEDESCLTVYESFATSLCSDELLKHSSPQVRILAACCLADLLRIESPGYLFPDKKVKDLLLFCMDQLKMITKPDLPGYFDAAYLLENLSSSKTFFRFLHLDDCSGLLLRLYKLLYSLCTDTLDERMWNFVAEIGVDLFREVGIIPAELMQLVLGHLVQKEQGKSGKHRLSAEIIQRCEDTLQSSILSAFSTALFDSKSLTDWFAANTYPIFVEFYRVNSSLAIATLPFICQNMKSTNDDARFETVRFYSQLLVEPELNVATDNPQLWHSFLGRFHDVSPPIRQCCVRISSHLMLSRPELADDLRNALESRSGDTDEAIRFEVLSALLRIIKKGSTSLMTDRLLNAVKVRTLDKKFKVRREAVICLSNFYKRLVSSSPDEEIDAKYGWIKNRLLYSFYCPQVEDRLLCHKILNTSLVCHSSPTEERAKKLYDLYSSVDDRALKVLNTIFIGQAEARSLVLHIIDLHEAVQDTAHQNDLLISLRKLSEIWSCSYKVTEELQKLFSYVCSDEEAKSYLRHILSLELLKFEVDECVDSLLSKIGDSCSAVVRSTARELLEWVAPVLIDRETIDFLVQMVEKGLMESASSPQAISRHYSSRSLSMLLVLSYSFTKAFCLPNTAQGVLTILQDPLEEADAIAAVHLVSNVADMFNNFDDLKSRPILNDLYNDERAELLISSIIERAFSSLKEELEQRLLAHVPKQTKFVVRAFHRICEDDEFSEKFHQLYAEAFEDESVLPSSLYGIVEAVTLRPQFFREEFENTVECARAFINRKEPEANTSNINFVTTVVACFDFFGKALVRLPKERSSTVDSCVQLLSSYLTLDKHWTSNLGAAEKDQLRIAAATALLKLSFCEQTTHISSALYRKLAYLLIDKSKEVREAILSKLNKYVKTARLSVTFLAAFSLAPLLTGVSAVEKTKFVEKVEEIFLESVQHRRSLIRRNPAVQSNRRVFLGNLPEYCLCYAIYLLSYYPEFVDHNNDGMLRKLKNCLWFAIKPLTDRKDGSCINVTFKVWALVDLTNLLLCSKFISSENNIPISTGVPKRFFQLAFPVGANSKSYLPYSFDAEMKSARMKLQRSAAGNLSAISAMTTSKLAPTTDEKSLSVPTAGSKSIGEFGHSETTDASESPKGNVSIESSVIKKKGRGRPRKVPEAKRPSTRGSIQTKLSIDDFRLDVSKTDRGSDASTLAKSSRADQENNVGPQSLSRQSSSYSLRSSTKLSVASNPVSPSVRRKDANDMLDRSVEQKSPSDIASACMRTPDRPILANGCVRKSSRKSAKSRRQSDDVPRNSTLRRSSRLSTSVSHESPHSLNSTPPLTPMRGASRGRLSRRLSRKLEFGDDQIEQSGLSSSANDHSSVICSEQNSPSSSVGRLEEEAVSTKKKKRTPKQQQSTDSANRQRPLRRKRRILSSNGSDDERNRENKRKCSVESEFENVPSSPAVVRAVKQKVSVSSVIPLDSAELRNGNKSSLRSRQSATSKKSQLPKKDVAKVRRKQAKVKSVRENSNRVLRSGKKVSQAFIGLTNK</sequence>
<dbReference type="Gene3D" id="1.25.10.10">
    <property type="entry name" value="Leucine-rich Repeat Variant"/>
    <property type="match status" value="1"/>
</dbReference>
<dbReference type="AlphaFoldDB" id="A0A077ZBJ0"/>
<evidence type="ECO:0000256" key="1">
    <source>
        <dbReference type="ARBA" id="ARBA00004123"/>
    </source>
</evidence>
<dbReference type="SUPFAM" id="SSF48371">
    <property type="entry name" value="ARM repeat"/>
    <property type="match status" value="2"/>
</dbReference>
<comment type="subcellular location">
    <subcellularLocation>
        <location evidence="1">Nucleus</location>
    </subcellularLocation>
</comment>
<dbReference type="Proteomes" id="UP000030665">
    <property type="component" value="Unassembled WGS sequence"/>
</dbReference>
<feature type="compositionally biased region" description="Polar residues" evidence="6">
    <location>
        <begin position="1491"/>
        <end position="1507"/>
    </location>
</feature>
<dbReference type="GO" id="GO:0051301">
    <property type="term" value="P:cell division"/>
    <property type="evidence" value="ECO:0007669"/>
    <property type="project" value="UniProtKB-KW"/>
</dbReference>
<protein>
    <recommendedName>
        <fullName evidence="9">Sister chromatid cohesion protein PDS5</fullName>
    </recommendedName>
</protein>
<feature type="compositionally biased region" description="Low complexity" evidence="6">
    <location>
        <begin position="1229"/>
        <end position="1243"/>
    </location>
</feature>
<evidence type="ECO:0000256" key="3">
    <source>
        <dbReference type="ARBA" id="ARBA00022776"/>
    </source>
</evidence>
<dbReference type="EMBL" id="HG806131">
    <property type="protein sequence ID" value="CDW57174.1"/>
    <property type="molecule type" value="Genomic_DNA"/>
</dbReference>
<feature type="region of interest" description="Disordered" evidence="6">
    <location>
        <begin position="1123"/>
        <end position="1192"/>
    </location>
</feature>
<dbReference type="PANTHER" id="PTHR12663">
    <property type="entry name" value="ANDROGEN INDUCED INHIBITOR OF PROLIFERATION AS3 / PDS5-RELATED"/>
    <property type="match status" value="1"/>
</dbReference>
<reference evidence="7" key="1">
    <citation type="submission" date="2014-01" db="EMBL/GenBank/DDBJ databases">
        <authorList>
            <person name="Aslett M."/>
        </authorList>
    </citation>
    <scope>NUCLEOTIDE SEQUENCE</scope>
</reference>
<evidence type="ECO:0000313" key="8">
    <source>
        <dbReference type="Proteomes" id="UP000030665"/>
    </source>
</evidence>
<evidence type="ECO:0000256" key="5">
    <source>
        <dbReference type="ARBA" id="ARBA00023306"/>
    </source>
</evidence>
<dbReference type="GO" id="GO:0007064">
    <property type="term" value="P:mitotic sister chromatid cohesion"/>
    <property type="evidence" value="ECO:0007669"/>
    <property type="project" value="InterPro"/>
</dbReference>
<dbReference type="STRING" id="36087.A0A077ZBJ0"/>
<evidence type="ECO:0000313" key="7">
    <source>
        <dbReference type="EMBL" id="CDW57174.1"/>
    </source>
</evidence>
<dbReference type="InterPro" id="IPR016024">
    <property type="entry name" value="ARM-type_fold"/>
</dbReference>
<evidence type="ECO:0000256" key="2">
    <source>
        <dbReference type="ARBA" id="ARBA00022618"/>
    </source>
</evidence>
<dbReference type="Pfam" id="PF20168">
    <property type="entry name" value="PDS5"/>
    <property type="match status" value="1"/>
</dbReference>
<feature type="region of interest" description="Disordered" evidence="6">
    <location>
        <begin position="1204"/>
        <end position="1464"/>
    </location>
</feature>
<gene>
    <name evidence="7" type="ORF">TTRE_0000546401</name>
</gene>
<keyword evidence="8" id="KW-1185">Reference proteome</keyword>